<dbReference type="GO" id="GO:0004252">
    <property type="term" value="F:serine-type endopeptidase activity"/>
    <property type="evidence" value="ECO:0007669"/>
    <property type="project" value="InterPro"/>
</dbReference>
<feature type="disulfide bond" evidence="6">
    <location>
        <begin position="254"/>
        <end position="264"/>
    </location>
</feature>
<dbReference type="PROSITE" id="PS00134">
    <property type="entry name" value="TRYPSIN_HIS"/>
    <property type="match status" value="1"/>
</dbReference>
<dbReference type="SUPFAM" id="SSF50494">
    <property type="entry name" value="Trypsin-like serine proteases"/>
    <property type="match status" value="1"/>
</dbReference>
<reference evidence="11" key="3">
    <citation type="submission" date="2025-09" db="UniProtKB">
        <authorList>
            <consortium name="Ensembl"/>
        </authorList>
    </citation>
    <scope>IDENTIFICATION</scope>
</reference>
<dbReference type="InterPro" id="IPR043504">
    <property type="entry name" value="Peptidase_S1_PA_chymotrypsin"/>
</dbReference>
<evidence type="ECO:0000259" key="10">
    <source>
        <dbReference type="PROSITE" id="PS50287"/>
    </source>
</evidence>
<dbReference type="InterPro" id="IPR001314">
    <property type="entry name" value="Peptidase_S1A"/>
</dbReference>
<dbReference type="Proteomes" id="UP000314982">
    <property type="component" value="Unassembled WGS sequence"/>
</dbReference>
<keyword evidence="12" id="KW-1185">Reference proteome</keyword>
<keyword evidence="4 6" id="KW-1015">Disulfide bond</keyword>
<sequence>MKPCLMCRSSTSTLNVSSPCTNELPPPYYSVEVHTVPPLQSYEEVVYGAGARHTPPNQLYYIPQHPPPVAAQHICQPSISLPDNKKKYKCCHHSAKYFGGSGGIVLLLLLAIAIWLGVRYGSRSATAAATLDHHDNEDEGHHEKQLSMPIHDTCSNSTVQCDALRDCQLGTDESSCVRFGADGALQVRTSQDGRFLPVCYQGWNQSYADQTCAQLGFRKSFATKAVKSQQSIGLTLNNRSSLPIQGQVNVSSSCPDQNTVSLQCIDCGRQQLSSRIIGGSVAKLGQWPWQLSLHFGGSHICGGILVSPDFVVTAAHCFPRSFPPVLDASRWRVYGGVVSQDKLPSPYLVEKIIVNENYNNVTNDQDIAILKLASPVDFTNAVQPACLPAFDQTFPHGTKCWTSGFGTTDEGTAKPSRDLMEVAVDIIDVRVCNSSKVYSGSVSNNMLCAGDLNGGRDSCQGDSGGPLVCQASDNLWQLVGVTSWGSGCGQSNRPGVYTKVSSLLPWIYSKMQLESP</sequence>
<evidence type="ECO:0000313" key="12">
    <source>
        <dbReference type="Proteomes" id="UP000314982"/>
    </source>
</evidence>
<keyword evidence="8" id="KW-0812">Transmembrane</keyword>
<dbReference type="PROSITE" id="PS50240">
    <property type="entry name" value="TRYPSIN_DOM"/>
    <property type="match status" value="1"/>
</dbReference>
<evidence type="ECO:0000256" key="4">
    <source>
        <dbReference type="ARBA" id="ARBA00023157"/>
    </source>
</evidence>
<accession>A0A4W5LT76</accession>
<dbReference type="Gene3D" id="2.40.10.10">
    <property type="entry name" value="Trypsin-like serine proteases"/>
    <property type="match status" value="3"/>
</dbReference>
<dbReference type="SMART" id="SM00020">
    <property type="entry name" value="Tryp_SPc"/>
    <property type="match status" value="1"/>
</dbReference>
<dbReference type="PRINTS" id="PR00722">
    <property type="entry name" value="CHYMOTRYPSIN"/>
</dbReference>
<dbReference type="Pfam" id="PF00089">
    <property type="entry name" value="Trypsin"/>
    <property type="match status" value="1"/>
</dbReference>
<evidence type="ECO:0000256" key="7">
    <source>
        <dbReference type="RuleBase" id="RU363034"/>
    </source>
</evidence>
<evidence type="ECO:0000256" key="5">
    <source>
        <dbReference type="ARBA" id="ARBA00023180"/>
    </source>
</evidence>
<dbReference type="GO" id="GO:0016020">
    <property type="term" value="C:membrane"/>
    <property type="evidence" value="ECO:0007669"/>
    <property type="project" value="InterPro"/>
</dbReference>
<dbReference type="PANTHER" id="PTHR24252:SF27">
    <property type="entry name" value="TRANSMEMBRANE PROTEASE SERINE 3-LIKE"/>
    <property type="match status" value="1"/>
</dbReference>
<dbReference type="InterPro" id="IPR033116">
    <property type="entry name" value="TRYPSIN_SER"/>
</dbReference>
<keyword evidence="1 7" id="KW-0645">Protease</keyword>
<dbReference type="InterPro" id="IPR036772">
    <property type="entry name" value="SRCR-like_dom_sf"/>
</dbReference>
<dbReference type="GeneTree" id="ENSGT00940000159197"/>
<dbReference type="GO" id="GO:0006508">
    <property type="term" value="P:proteolysis"/>
    <property type="evidence" value="ECO:0007669"/>
    <property type="project" value="UniProtKB-KW"/>
</dbReference>
<feature type="transmembrane region" description="Helical" evidence="8">
    <location>
        <begin position="97"/>
        <end position="118"/>
    </location>
</feature>
<dbReference type="InterPro" id="IPR009003">
    <property type="entry name" value="Peptidase_S1_PA"/>
</dbReference>
<dbReference type="AlphaFoldDB" id="A0A4W5LT76"/>
<evidence type="ECO:0000256" key="2">
    <source>
        <dbReference type="ARBA" id="ARBA00022801"/>
    </source>
</evidence>
<keyword evidence="8" id="KW-0472">Membrane</keyword>
<dbReference type="Ensembl" id="ENSHHUT00000029395.1">
    <property type="protein sequence ID" value="ENSHHUP00000028260.1"/>
    <property type="gene ID" value="ENSHHUG00000017976.1"/>
</dbReference>
<dbReference type="PROSITE" id="PS00135">
    <property type="entry name" value="TRYPSIN_SER"/>
    <property type="match status" value="1"/>
</dbReference>
<feature type="domain" description="Peptidase S1" evidence="9">
    <location>
        <begin position="276"/>
        <end position="512"/>
    </location>
</feature>
<dbReference type="SUPFAM" id="SSF56487">
    <property type="entry name" value="SRCR-like"/>
    <property type="match status" value="1"/>
</dbReference>
<evidence type="ECO:0000256" key="3">
    <source>
        <dbReference type="ARBA" id="ARBA00022825"/>
    </source>
</evidence>
<evidence type="ECO:0000256" key="1">
    <source>
        <dbReference type="ARBA" id="ARBA00022670"/>
    </source>
</evidence>
<dbReference type="PROSITE" id="PS50287">
    <property type="entry name" value="SRCR_2"/>
    <property type="match status" value="1"/>
</dbReference>
<dbReference type="Pfam" id="PF15494">
    <property type="entry name" value="SRCR_2"/>
    <property type="match status" value="1"/>
</dbReference>
<organism evidence="11 12">
    <name type="scientific">Hucho hucho</name>
    <name type="common">huchen</name>
    <dbReference type="NCBI Taxonomy" id="62062"/>
    <lineage>
        <taxon>Eukaryota</taxon>
        <taxon>Metazoa</taxon>
        <taxon>Chordata</taxon>
        <taxon>Craniata</taxon>
        <taxon>Vertebrata</taxon>
        <taxon>Euteleostomi</taxon>
        <taxon>Actinopterygii</taxon>
        <taxon>Neopterygii</taxon>
        <taxon>Teleostei</taxon>
        <taxon>Protacanthopterygii</taxon>
        <taxon>Salmoniformes</taxon>
        <taxon>Salmonidae</taxon>
        <taxon>Salmoninae</taxon>
        <taxon>Hucho</taxon>
    </lineage>
</organism>
<dbReference type="PANTHER" id="PTHR24252">
    <property type="entry name" value="ACROSIN-RELATED"/>
    <property type="match status" value="1"/>
</dbReference>
<keyword evidence="2 7" id="KW-0378">Hydrolase</keyword>
<dbReference type="InterPro" id="IPR001190">
    <property type="entry name" value="SRCR"/>
</dbReference>
<proteinExistence type="predicted"/>
<protein>
    <submittedName>
        <fullName evidence="11">Transmembrane serine protease 13</fullName>
    </submittedName>
</protein>
<evidence type="ECO:0000259" key="9">
    <source>
        <dbReference type="PROSITE" id="PS50240"/>
    </source>
</evidence>
<name>A0A4W5LT76_9TELE</name>
<evidence type="ECO:0000256" key="6">
    <source>
        <dbReference type="PROSITE-ProRule" id="PRU00196"/>
    </source>
</evidence>
<dbReference type="InterPro" id="IPR001254">
    <property type="entry name" value="Trypsin_dom"/>
</dbReference>
<keyword evidence="8" id="KW-1133">Transmembrane helix</keyword>
<dbReference type="FunFam" id="2.40.10.10:FF:000003">
    <property type="entry name" value="Transmembrane serine protease 3"/>
    <property type="match status" value="1"/>
</dbReference>
<dbReference type="STRING" id="62062.ENSHHUP00000028260"/>
<keyword evidence="3 7" id="KW-0720">Serine protease</keyword>
<reference evidence="12" key="1">
    <citation type="submission" date="2018-06" db="EMBL/GenBank/DDBJ databases">
        <title>Genome assembly of Danube salmon.</title>
        <authorList>
            <person name="Macqueen D.J."/>
            <person name="Gundappa M.K."/>
        </authorList>
    </citation>
    <scope>NUCLEOTIDE SEQUENCE [LARGE SCALE GENOMIC DNA]</scope>
</reference>
<evidence type="ECO:0000256" key="8">
    <source>
        <dbReference type="SAM" id="Phobius"/>
    </source>
</evidence>
<comment type="caution">
    <text evidence="6">Lacks conserved residue(s) required for the propagation of feature annotation.</text>
</comment>
<dbReference type="CDD" id="cd00190">
    <property type="entry name" value="Tryp_SPc"/>
    <property type="match status" value="1"/>
</dbReference>
<feature type="domain" description="SRCR" evidence="10">
    <location>
        <begin position="167"/>
        <end position="264"/>
    </location>
</feature>
<dbReference type="InterPro" id="IPR018114">
    <property type="entry name" value="TRYPSIN_HIS"/>
</dbReference>
<reference evidence="11" key="2">
    <citation type="submission" date="2025-08" db="UniProtKB">
        <authorList>
            <consortium name="Ensembl"/>
        </authorList>
    </citation>
    <scope>IDENTIFICATION</scope>
</reference>
<dbReference type="Gene3D" id="3.10.250.10">
    <property type="entry name" value="SRCR-like domain"/>
    <property type="match status" value="1"/>
</dbReference>
<evidence type="ECO:0000313" key="11">
    <source>
        <dbReference type="Ensembl" id="ENSHHUP00000028260.1"/>
    </source>
</evidence>
<keyword evidence="5" id="KW-0325">Glycoprotein</keyword>